<dbReference type="InterPro" id="IPR003439">
    <property type="entry name" value="ABC_transporter-like_ATP-bd"/>
</dbReference>
<evidence type="ECO:0000256" key="2">
    <source>
        <dbReference type="ARBA" id="ARBA00022475"/>
    </source>
</evidence>
<keyword evidence="2" id="KW-1003">Cell membrane</keyword>
<dbReference type="PANTHER" id="PTHR42781:SF4">
    <property type="entry name" value="SPERMIDINE_PUTRESCINE IMPORT ATP-BINDING PROTEIN POTA"/>
    <property type="match status" value="1"/>
</dbReference>
<dbReference type="STRING" id="1008459.TASI_1012"/>
<dbReference type="Gene3D" id="3.40.50.300">
    <property type="entry name" value="P-loop containing nucleotide triphosphate hydrolases"/>
    <property type="match status" value="1"/>
</dbReference>
<evidence type="ECO:0000256" key="1">
    <source>
        <dbReference type="ARBA" id="ARBA00022448"/>
    </source>
</evidence>
<evidence type="ECO:0000256" key="4">
    <source>
        <dbReference type="ARBA" id="ARBA00022840"/>
    </source>
</evidence>
<proteinExistence type="predicted"/>
<name>G4QBV5_TAYAM</name>
<dbReference type="FunFam" id="3.40.50.300:FF:000042">
    <property type="entry name" value="Maltose/maltodextrin ABC transporter, ATP-binding protein"/>
    <property type="match status" value="1"/>
</dbReference>
<evidence type="ECO:0000256" key="3">
    <source>
        <dbReference type="ARBA" id="ARBA00022741"/>
    </source>
</evidence>
<keyword evidence="3" id="KW-0547">Nucleotide-binding</keyword>
<dbReference type="InterPro" id="IPR013611">
    <property type="entry name" value="Transp-assoc_OB_typ2"/>
</dbReference>
<dbReference type="eggNOG" id="COG3842">
    <property type="taxonomic scope" value="Bacteria"/>
</dbReference>
<evidence type="ECO:0000259" key="5">
    <source>
        <dbReference type="PROSITE" id="PS50893"/>
    </source>
</evidence>
<keyword evidence="4 6" id="KW-0067">ATP-binding</keyword>
<organism evidence="6 7">
    <name type="scientific">Taylorella asinigenitalis (strain MCE3)</name>
    <dbReference type="NCBI Taxonomy" id="1008459"/>
    <lineage>
        <taxon>Bacteria</taxon>
        <taxon>Pseudomonadati</taxon>
        <taxon>Pseudomonadota</taxon>
        <taxon>Betaproteobacteria</taxon>
        <taxon>Burkholderiales</taxon>
        <taxon>Alcaligenaceae</taxon>
        <taxon>Taylorella</taxon>
    </lineage>
</organism>
<dbReference type="InterPro" id="IPR017871">
    <property type="entry name" value="ABC_transporter-like_CS"/>
</dbReference>
<accession>G4QBV5</accession>
<dbReference type="Proteomes" id="UP000009284">
    <property type="component" value="Chromosome"/>
</dbReference>
<dbReference type="KEGG" id="tas:TASI_1012"/>
<feature type="domain" description="ABC transporter" evidence="5">
    <location>
        <begin position="4"/>
        <end position="242"/>
    </location>
</feature>
<keyword evidence="2" id="KW-0472">Membrane</keyword>
<dbReference type="InterPro" id="IPR027417">
    <property type="entry name" value="P-loop_NTPase"/>
</dbReference>
<dbReference type="AlphaFoldDB" id="G4QBV5"/>
<dbReference type="SUPFAM" id="SSF50331">
    <property type="entry name" value="MOP-like"/>
    <property type="match status" value="1"/>
</dbReference>
<dbReference type="GO" id="GO:0043190">
    <property type="term" value="C:ATP-binding cassette (ABC) transporter complex"/>
    <property type="evidence" value="ECO:0007669"/>
    <property type="project" value="InterPro"/>
</dbReference>
<dbReference type="PROSITE" id="PS00211">
    <property type="entry name" value="ABC_TRANSPORTER_1"/>
    <property type="match status" value="1"/>
</dbReference>
<dbReference type="InterPro" id="IPR003593">
    <property type="entry name" value="AAA+_ATPase"/>
</dbReference>
<evidence type="ECO:0000313" key="6">
    <source>
        <dbReference type="EMBL" id="AEP36771.1"/>
    </source>
</evidence>
<reference key="1">
    <citation type="submission" date="2011-09" db="EMBL/GenBank/DDBJ databases">
        <title>Genomic characterization of the Taylorella genus.</title>
        <authorList>
            <person name="Hebert L."/>
            <person name="Moumen B."/>
            <person name="Pons N."/>
            <person name="Duquesne F."/>
            <person name="Breuil M.-F."/>
            <person name="Goux D."/>
            <person name="Batto J.-M."/>
            <person name="Renault P."/>
            <person name="Laugier C."/>
            <person name="Petry S."/>
        </authorList>
    </citation>
    <scope>NUCLEOTIDE SEQUENCE</scope>
    <source>
        <strain>MCE3</strain>
    </source>
</reference>
<sequence>MSRLILQNISKFYDQNQVVKNVSLEFEEGEFIALLGPSGCGKTTLLRMIAGFEPVSEGEIRFGSKVLSSAQSSNVIHVPPEKREISMVFQSYALWPHMKVRDNVGYALKLKGIKGQEYKSRVIEALKTVDLENFANRYPNELSGGQRQRVALARCLVSSPKIVLLDEPLANLDQHLRGSMERTFREFQRRTNATFIYVTHDQAEAMALADKVAVMNAGCVEQFDTPENIYNRPRTEWVARFIGSGTMLDLSRLHCHQGGNVLVRPQHVRISEHADLQAVIKERIFKGAHYAYHAELEDGQELLFYAENLIDIGASVRLEIEKYSEPL</sequence>
<dbReference type="Pfam" id="PF08402">
    <property type="entry name" value="TOBE_2"/>
    <property type="match status" value="1"/>
</dbReference>
<dbReference type="GO" id="GO:0005524">
    <property type="term" value="F:ATP binding"/>
    <property type="evidence" value="ECO:0007669"/>
    <property type="project" value="UniProtKB-KW"/>
</dbReference>
<keyword evidence="1" id="KW-0813">Transport</keyword>
<dbReference type="InterPro" id="IPR008995">
    <property type="entry name" value="Mo/tungstate-bd_C_term_dom"/>
</dbReference>
<dbReference type="Pfam" id="PF00005">
    <property type="entry name" value="ABC_tran"/>
    <property type="match status" value="1"/>
</dbReference>
<dbReference type="PROSITE" id="PS50893">
    <property type="entry name" value="ABC_TRANSPORTER_2"/>
    <property type="match status" value="1"/>
</dbReference>
<keyword evidence="7" id="KW-1185">Reference proteome</keyword>
<gene>
    <name evidence="6" type="ordered locus">TASI_1012</name>
</gene>
<dbReference type="SUPFAM" id="SSF52540">
    <property type="entry name" value="P-loop containing nucleoside triphosphate hydrolases"/>
    <property type="match status" value="1"/>
</dbReference>
<dbReference type="OrthoDB" id="5298774at2"/>
<dbReference type="RefSeq" id="WP_014111666.1">
    <property type="nucleotide sequence ID" value="NC_016043.1"/>
</dbReference>
<dbReference type="PANTHER" id="PTHR42781">
    <property type="entry name" value="SPERMIDINE/PUTRESCINE IMPORT ATP-BINDING PROTEIN POTA"/>
    <property type="match status" value="1"/>
</dbReference>
<protein>
    <submittedName>
        <fullName evidence="6">ABC transporter ATP-binding protein</fullName>
    </submittedName>
</protein>
<evidence type="ECO:0000313" key="7">
    <source>
        <dbReference type="Proteomes" id="UP000009284"/>
    </source>
</evidence>
<dbReference type="SMART" id="SM00382">
    <property type="entry name" value="AAA"/>
    <property type="match status" value="1"/>
</dbReference>
<dbReference type="GO" id="GO:0140359">
    <property type="term" value="F:ABC-type transporter activity"/>
    <property type="evidence" value="ECO:0007669"/>
    <property type="project" value="UniProtKB-ARBA"/>
</dbReference>
<reference evidence="6 7" key="2">
    <citation type="journal article" date="2012" name="PLoS ONE">
        <title>Genomic characterization of the taylorella genus.</title>
        <authorList>
            <person name="Hebert L."/>
            <person name="Moumen B."/>
            <person name="Pons N."/>
            <person name="Duquesne F."/>
            <person name="Breuil M.F."/>
            <person name="Goux D."/>
            <person name="Batto J.M."/>
            <person name="Laugier C."/>
            <person name="Renault P."/>
            <person name="Petry S."/>
        </authorList>
    </citation>
    <scope>NUCLEOTIDE SEQUENCE [LARGE SCALE GENOMIC DNA]</scope>
    <source>
        <strain evidence="6 7">MCE3</strain>
    </source>
</reference>
<dbReference type="InterPro" id="IPR050093">
    <property type="entry name" value="ABC_SmlMolc_Importer"/>
</dbReference>
<dbReference type="EMBL" id="CP003059">
    <property type="protein sequence ID" value="AEP36771.1"/>
    <property type="molecule type" value="Genomic_DNA"/>
</dbReference>
<dbReference type="GO" id="GO:0016887">
    <property type="term" value="F:ATP hydrolysis activity"/>
    <property type="evidence" value="ECO:0007669"/>
    <property type="project" value="InterPro"/>
</dbReference>
<dbReference type="HOGENOM" id="CLU_000604_1_1_4"/>